<feature type="domain" description="FAD/NAD(P)-binding" evidence="10">
    <location>
        <begin position="45"/>
        <end position="372"/>
    </location>
</feature>
<dbReference type="GO" id="GO:0050136">
    <property type="term" value="F:NADH dehydrogenase (quinone) (non-electrogenic) activity"/>
    <property type="evidence" value="ECO:0007669"/>
    <property type="project" value="UniProtKB-EC"/>
</dbReference>
<evidence type="ECO:0000256" key="3">
    <source>
        <dbReference type="ARBA" id="ARBA00022630"/>
    </source>
</evidence>
<feature type="compositionally biased region" description="Basic and acidic residues" evidence="8">
    <location>
        <begin position="494"/>
        <end position="505"/>
    </location>
</feature>
<keyword evidence="12" id="KW-1185">Reference proteome</keyword>
<evidence type="ECO:0000313" key="12">
    <source>
        <dbReference type="Proteomes" id="UP000559182"/>
    </source>
</evidence>
<comment type="similarity">
    <text evidence="1">Belongs to the NADH dehydrogenase family.</text>
</comment>
<evidence type="ECO:0000259" key="10">
    <source>
        <dbReference type="Pfam" id="PF07992"/>
    </source>
</evidence>
<keyword evidence="9" id="KW-0812">Transmembrane</keyword>
<name>A0A839N353_9MICO</name>
<keyword evidence="6" id="KW-0520">NAD</keyword>
<sequence>MSEEPFTRALSYPVDNRKVPMTDSATTPTTTQDPAHGHVNTGRPRVVIIGSGFGGLFAARKFDGEDVDVTLISSTGYHLFQPLLYQVATGILSEGLIAPAAREVLAKQKNVEVAFGTVHDINLAEQTVTANTLTIETTYDYDSLIVAAGAGQSYFGHDEFAEFAPGMKSIDDALELRARIFGAFELAELAAASGRTEDLPRLMTFVVVGAGPTGVEMAGQIAELSARTLPRDFRHIASENAHIILLDGADQVLGGFGTRLGKKAQRRLESMGIDVRLGAMVTDVDANGIEYRTKDGSTERVPALTKVWAAGVQASSLGKTLSEQTGTELDRSGRLKVNPDLTLPGHPNVFVVGDMISLDNLPGVAQVAIQGGKFAAKQILHRLKGEPTDQRFHYFDKGSMATISRFSAVASVGKLRMSGFLAWVMWLAVHLWYIIGFKSQITTFFHWAVSFLGRSRGERTATQQQLFARGALDKLGAEYQPRVEMGAGRPVPARHTEAKAEVAEG</sequence>
<evidence type="ECO:0000256" key="6">
    <source>
        <dbReference type="ARBA" id="ARBA00023027"/>
    </source>
</evidence>
<feature type="region of interest" description="Disordered" evidence="8">
    <location>
        <begin position="486"/>
        <end position="505"/>
    </location>
</feature>
<gene>
    <name evidence="11" type="ORF">FHU39_000050</name>
</gene>
<dbReference type="PRINTS" id="PR00368">
    <property type="entry name" value="FADPNR"/>
</dbReference>
<dbReference type="Pfam" id="PF07992">
    <property type="entry name" value="Pyr_redox_2"/>
    <property type="match status" value="1"/>
</dbReference>
<dbReference type="RefSeq" id="WP_246336119.1">
    <property type="nucleotide sequence ID" value="NZ_JACHVQ010000001.1"/>
</dbReference>
<dbReference type="InterPro" id="IPR045024">
    <property type="entry name" value="NDH-2"/>
</dbReference>
<accession>A0A839N353</accession>
<reference evidence="11 12" key="1">
    <citation type="submission" date="2020-08" db="EMBL/GenBank/DDBJ databases">
        <title>Sequencing the genomes of 1000 actinobacteria strains.</title>
        <authorList>
            <person name="Klenk H.-P."/>
        </authorList>
    </citation>
    <scope>NUCLEOTIDE SEQUENCE [LARGE SCALE GENOMIC DNA]</scope>
    <source>
        <strain evidence="11 12">DSM 105369</strain>
    </source>
</reference>
<keyword evidence="4" id="KW-0274">FAD</keyword>
<feature type="compositionally biased region" description="Low complexity" evidence="8">
    <location>
        <begin position="22"/>
        <end position="34"/>
    </location>
</feature>
<dbReference type="Proteomes" id="UP000559182">
    <property type="component" value="Unassembled WGS sequence"/>
</dbReference>
<evidence type="ECO:0000256" key="5">
    <source>
        <dbReference type="ARBA" id="ARBA00023002"/>
    </source>
</evidence>
<organism evidence="11 12">
    <name type="scientific">Flexivirga oryzae</name>
    <dbReference type="NCBI Taxonomy" id="1794944"/>
    <lineage>
        <taxon>Bacteria</taxon>
        <taxon>Bacillati</taxon>
        <taxon>Actinomycetota</taxon>
        <taxon>Actinomycetes</taxon>
        <taxon>Micrococcales</taxon>
        <taxon>Dermacoccaceae</taxon>
        <taxon>Flexivirga</taxon>
    </lineage>
</organism>
<keyword evidence="3" id="KW-0285">Flavoprotein</keyword>
<feature type="transmembrane region" description="Helical" evidence="9">
    <location>
        <begin position="415"/>
        <end position="435"/>
    </location>
</feature>
<evidence type="ECO:0000256" key="1">
    <source>
        <dbReference type="ARBA" id="ARBA00005272"/>
    </source>
</evidence>
<protein>
    <recommendedName>
        <fullName evidence="2">NADH:ubiquinone reductase (non-electrogenic)</fullName>
        <ecNumber evidence="2">1.6.5.9</ecNumber>
    </recommendedName>
</protein>
<dbReference type="EC" id="1.6.5.9" evidence="2"/>
<evidence type="ECO:0000256" key="9">
    <source>
        <dbReference type="SAM" id="Phobius"/>
    </source>
</evidence>
<dbReference type="Gene3D" id="3.50.50.100">
    <property type="match status" value="1"/>
</dbReference>
<keyword evidence="5 11" id="KW-0560">Oxidoreductase</keyword>
<evidence type="ECO:0000313" key="11">
    <source>
        <dbReference type="EMBL" id="MBB2890066.1"/>
    </source>
</evidence>
<dbReference type="AlphaFoldDB" id="A0A839N353"/>
<dbReference type="EMBL" id="JACHVQ010000001">
    <property type="protein sequence ID" value="MBB2890066.1"/>
    <property type="molecule type" value="Genomic_DNA"/>
</dbReference>
<dbReference type="PANTHER" id="PTHR43706:SF47">
    <property type="entry name" value="EXTERNAL NADH-UBIQUINONE OXIDOREDUCTASE 1, MITOCHONDRIAL-RELATED"/>
    <property type="match status" value="1"/>
</dbReference>
<dbReference type="PANTHER" id="PTHR43706">
    <property type="entry name" value="NADH DEHYDROGENASE"/>
    <property type="match status" value="1"/>
</dbReference>
<comment type="catalytic activity">
    <reaction evidence="7">
        <text>a quinone + NADH + H(+) = a quinol + NAD(+)</text>
        <dbReference type="Rhea" id="RHEA:46160"/>
        <dbReference type="ChEBI" id="CHEBI:15378"/>
        <dbReference type="ChEBI" id="CHEBI:24646"/>
        <dbReference type="ChEBI" id="CHEBI:57540"/>
        <dbReference type="ChEBI" id="CHEBI:57945"/>
        <dbReference type="ChEBI" id="CHEBI:132124"/>
        <dbReference type="EC" id="1.6.5.9"/>
    </reaction>
</comment>
<keyword evidence="9" id="KW-0472">Membrane</keyword>
<keyword evidence="9" id="KW-1133">Transmembrane helix</keyword>
<feature type="region of interest" description="Disordered" evidence="8">
    <location>
        <begin position="17"/>
        <end position="41"/>
    </location>
</feature>
<dbReference type="InterPro" id="IPR023753">
    <property type="entry name" value="FAD/NAD-binding_dom"/>
</dbReference>
<evidence type="ECO:0000256" key="2">
    <source>
        <dbReference type="ARBA" id="ARBA00012637"/>
    </source>
</evidence>
<evidence type="ECO:0000256" key="4">
    <source>
        <dbReference type="ARBA" id="ARBA00022827"/>
    </source>
</evidence>
<dbReference type="PRINTS" id="PR00411">
    <property type="entry name" value="PNDRDTASEI"/>
</dbReference>
<evidence type="ECO:0000256" key="8">
    <source>
        <dbReference type="SAM" id="MobiDB-lite"/>
    </source>
</evidence>
<dbReference type="InterPro" id="IPR036188">
    <property type="entry name" value="FAD/NAD-bd_sf"/>
</dbReference>
<dbReference type="SUPFAM" id="SSF51905">
    <property type="entry name" value="FAD/NAD(P)-binding domain"/>
    <property type="match status" value="1"/>
</dbReference>
<proteinExistence type="inferred from homology"/>
<comment type="caution">
    <text evidence="11">The sequence shown here is derived from an EMBL/GenBank/DDBJ whole genome shotgun (WGS) entry which is preliminary data.</text>
</comment>
<evidence type="ECO:0000256" key="7">
    <source>
        <dbReference type="ARBA" id="ARBA00047599"/>
    </source>
</evidence>